<name>A0AA38R8R7_9PEZI</name>
<evidence type="ECO:0000313" key="10">
    <source>
        <dbReference type="EMBL" id="KAJ9142372.1"/>
    </source>
</evidence>
<feature type="transmembrane region" description="Helical" evidence="8">
    <location>
        <begin position="79"/>
        <end position="98"/>
    </location>
</feature>
<comment type="caution">
    <text evidence="10">The sequence shown here is derived from an EMBL/GenBank/DDBJ whole genome shotgun (WGS) entry which is preliminary data.</text>
</comment>
<feature type="transmembrane region" description="Helical" evidence="8">
    <location>
        <begin position="293"/>
        <end position="315"/>
    </location>
</feature>
<dbReference type="SUPFAM" id="SSF103473">
    <property type="entry name" value="MFS general substrate transporter"/>
    <property type="match status" value="1"/>
</dbReference>
<dbReference type="Pfam" id="PF00083">
    <property type="entry name" value="Sugar_tr"/>
    <property type="match status" value="1"/>
</dbReference>
<dbReference type="EMBL" id="JANBVO010000022">
    <property type="protein sequence ID" value="KAJ9142372.1"/>
    <property type="molecule type" value="Genomic_DNA"/>
</dbReference>
<dbReference type="Gene3D" id="1.20.1250.20">
    <property type="entry name" value="MFS general substrate transporter like domains"/>
    <property type="match status" value="1"/>
</dbReference>
<dbReference type="PANTHER" id="PTHR48022:SF8">
    <property type="entry name" value="MAJOR FACILITATOR SUPERFAMILY (MFS) PROFILE DOMAIN-CONTAINING PROTEIN-RELATED"/>
    <property type="match status" value="1"/>
</dbReference>
<dbReference type="Proteomes" id="UP001174694">
    <property type="component" value="Unassembled WGS sequence"/>
</dbReference>
<keyword evidence="5 8" id="KW-1133">Transmembrane helix</keyword>
<dbReference type="PANTHER" id="PTHR48022">
    <property type="entry name" value="PLASTIDIC GLUCOSE TRANSPORTER 4"/>
    <property type="match status" value="1"/>
</dbReference>
<evidence type="ECO:0000313" key="11">
    <source>
        <dbReference type="Proteomes" id="UP001174694"/>
    </source>
</evidence>
<dbReference type="PROSITE" id="PS50850">
    <property type="entry name" value="MFS"/>
    <property type="match status" value="1"/>
</dbReference>
<proteinExistence type="inferred from homology"/>
<dbReference type="FunFam" id="1.20.1250.20:FF:000313">
    <property type="entry name" value="MFS quinate transporter"/>
    <property type="match status" value="1"/>
</dbReference>
<feature type="transmembrane region" description="Helical" evidence="8">
    <location>
        <begin position="404"/>
        <end position="422"/>
    </location>
</feature>
<dbReference type="PROSITE" id="PS00217">
    <property type="entry name" value="SUGAR_TRANSPORT_2"/>
    <property type="match status" value="1"/>
</dbReference>
<feature type="transmembrane region" description="Helical" evidence="8">
    <location>
        <begin position="335"/>
        <end position="355"/>
    </location>
</feature>
<dbReference type="GO" id="GO:0016020">
    <property type="term" value="C:membrane"/>
    <property type="evidence" value="ECO:0007669"/>
    <property type="project" value="UniProtKB-SubCell"/>
</dbReference>
<evidence type="ECO:0000256" key="6">
    <source>
        <dbReference type="ARBA" id="ARBA00023136"/>
    </source>
</evidence>
<dbReference type="AlphaFoldDB" id="A0AA38R8R7"/>
<dbReference type="InterPro" id="IPR003663">
    <property type="entry name" value="Sugar/inositol_transpt"/>
</dbReference>
<accession>A0AA38R8R7</accession>
<dbReference type="InterPro" id="IPR020846">
    <property type="entry name" value="MFS_dom"/>
</dbReference>
<keyword evidence="4 8" id="KW-0812">Transmembrane</keyword>
<feature type="transmembrane region" description="Helical" evidence="8">
    <location>
        <begin position="130"/>
        <end position="153"/>
    </location>
</feature>
<evidence type="ECO:0000256" key="5">
    <source>
        <dbReference type="ARBA" id="ARBA00022989"/>
    </source>
</evidence>
<reference evidence="10" key="1">
    <citation type="submission" date="2022-07" db="EMBL/GenBank/DDBJ databases">
        <title>Fungi with potential for degradation of polypropylene.</title>
        <authorList>
            <person name="Gostincar C."/>
        </authorList>
    </citation>
    <scope>NUCLEOTIDE SEQUENCE</scope>
    <source>
        <strain evidence="10">EXF-13308</strain>
    </source>
</reference>
<dbReference type="InterPro" id="IPR005829">
    <property type="entry name" value="Sugar_transporter_CS"/>
</dbReference>
<sequence length="555" mass="60898">MAGGVKKPVNIFRLKNLGEPKEIFNWRLWFAVLSFGLLGAARGVDEGLISGAFNSKDFQKTINYDSYDKVTQANIKANVSAMVQIGSVGGALFAFLICDRIGRIWATRLLCLLWIVGISMFMGAKGNLGLIYAGRFIAGLGVGQTPVVGPVYIAEISPSCVRGLCTCIFTGFVYLGIVLAYFTNYGCQVNLGDTSHARWQVPTSLHVIFAAIIFFLSFLQYESPRFLVKQGKNDRATEVMARIRNLRPDDPYVTREISAVIAQHQEEMEATRGAGFLGVLKETFLVPSNLYRLYLTVGAQIMSQWSGAGSITLYAPDLFSLLGITGTDESLLVTAVFGIIKLCAAIACALFLVDVIGRKRSLMIGITLQAVSMIYIASFLTAVPRLGVVDDYQLAANETGPSKGAIAMIYISGFGWALGWNSMQYLLTAELFPLRIRALCTSIAMSLHFANQYGNSRAVPNMLLPIPDGISPKGTFWCFAAVTILGFFWVLFSVPETAGRSLEQMHRLFELPWYKIGLYGNEDAEHLDAAYEQKTEEAGVSMTAHVEQRRITEVA</sequence>
<comment type="similarity">
    <text evidence="2 7">Belongs to the major facilitator superfamily. Sugar transporter (TC 2.A.1.1) family.</text>
</comment>
<dbReference type="InterPro" id="IPR050360">
    <property type="entry name" value="MFS_Sugar_Transporters"/>
</dbReference>
<evidence type="ECO:0000256" key="3">
    <source>
        <dbReference type="ARBA" id="ARBA00022448"/>
    </source>
</evidence>
<dbReference type="GO" id="GO:0005351">
    <property type="term" value="F:carbohydrate:proton symporter activity"/>
    <property type="evidence" value="ECO:0007669"/>
    <property type="project" value="TreeGrafter"/>
</dbReference>
<comment type="subcellular location">
    <subcellularLocation>
        <location evidence="1">Membrane</location>
        <topology evidence="1">Multi-pass membrane protein</topology>
    </subcellularLocation>
</comment>
<keyword evidence="11" id="KW-1185">Reference proteome</keyword>
<feature type="transmembrane region" description="Helical" evidence="8">
    <location>
        <begin position="362"/>
        <end position="384"/>
    </location>
</feature>
<feature type="domain" description="Major facilitator superfamily (MFS) profile" evidence="9">
    <location>
        <begin position="31"/>
        <end position="498"/>
    </location>
</feature>
<evidence type="ECO:0000256" key="1">
    <source>
        <dbReference type="ARBA" id="ARBA00004141"/>
    </source>
</evidence>
<feature type="transmembrane region" description="Helical" evidence="8">
    <location>
        <begin position="203"/>
        <end position="221"/>
    </location>
</feature>
<protein>
    <submittedName>
        <fullName evidence="10">Major facilitator superfamily transporter quinate</fullName>
    </submittedName>
</protein>
<organism evidence="10 11">
    <name type="scientific">Pleurostoma richardsiae</name>
    <dbReference type="NCBI Taxonomy" id="41990"/>
    <lineage>
        <taxon>Eukaryota</taxon>
        <taxon>Fungi</taxon>
        <taxon>Dikarya</taxon>
        <taxon>Ascomycota</taxon>
        <taxon>Pezizomycotina</taxon>
        <taxon>Sordariomycetes</taxon>
        <taxon>Sordariomycetidae</taxon>
        <taxon>Calosphaeriales</taxon>
        <taxon>Pleurostomataceae</taxon>
        <taxon>Pleurostoma</taxon>
    </lineage>
</organism>
<evidence type="ECO:0000259" key="9">
    <source>
        <dbReference type="PROSITE" id="PS50850"/>
    </source>
</evidence>
<dbReference type="NCBIfam" id="TIGR00879">
    <property type="entry name" value="SP"/>
    <property type="match status" value="1"/>
</dbReference>
<feature type="transmembrane region" description="Helical" evidence="8">
    <location>
        <begin position="160"/>
        <end position="183"/>
    </location>
</feature>
<evidence type="ECO:0000256" key="7">
    <source>
        <dbReference type="RuleBase" id="RU003346"/>
    </source>
</evidence>
<keyword evidence="3 7" id="KW-0813">Transport</keyword>
<dbReference type="PROSITE" id="PS00216">
    <property type="entry name" value="SUGAR_TRANSPORT_1"/>
    <property type="match status" value="1"/>
</dbReference>
<keyword evidence="6 8" id="KW-0472">Membrane</keyword>
<feature type="transmembrane region" description="Helical" evidence="8">
    <location>
        <begin position="105"/>
        <end position="124"/>
    </location>
</feature>
<evidence type="ECO:0000256" key="4">
    <source>
        <dbReference type="ARBA" id="ARBA00022692"/>
    </source>
</evidence>
<gene>
    <name evidence="10" type="ORF">NKR23_g7173</name>
</gene>
<dbReference type="InterPro" id="IPR036259">
    <property type="entry name" value="MFS_trans_sf"/>
</dbReference>
<feature type="transmembrane region" description="Helical" evidence="8">
    <location>
        <begin position="474"/>
        <end position="492"/>
    </location>
</feature>
<evidence type="ECO:0000256" key="8">
    <source>
        <dbReference type="SAM" id="Phobius"/>
    </source>
</evidence>
<dbReference type="InterPro" id="IPR005828">
    <property type="entry name" value="MFS_sugar_transport-like"/>
</dbReference>
<evidence type="ECO:0000256" key="2">
    <source>
        <dbReference type="ARBA" id="ARBA00010992"/>
    </source>
</evidence>
<dbReference type="PRINTS" id="PR00171">
    <property type="entry name" value="SUGRTRNSPORT"/>
</dbReference>